<evidence type="ECO:0000313" key="8">
    <source>
        <dbReference type="EMBL" id="RKG93034.1"/>
    </source>
</evidence>
<evidence type="ECO:0000256" key="1">
    <source>
        <dbReference type="ARBA" id="ARBA00004651"/>
    </source>
</evidence>
<dbReference type="InterPro" id="IPR032816">
    <property type="entry name" value="VTT_dom"/>
</dbReference>
<keyword evidence="9" id="KW-1185">Reference proteome</keyword>
<dbReference type="RefSeq" id="WP_120539284.1">
    <property type="nucleotide sequence ID" value="NZ_RAVZ01000015.1"/>
</dbReference>
<dbReference type="Proteomes" id="UP000268094">
    <property type="component" value="Unassembled WGS sequence"/>
</dbReference>
<keyword evidence="4 6" id="KW-1133">Transmembrane helix</keyword>
<comment type="caution">
    <text evidence="8">The sequence shown here is derived from an EMBL/GenBank/DDBJ whole genome shotgun (WGS) entry which is preliminary data.</text>
</comment>
<evidence type="ECO:0000256" key="4">
    <source>
        <dbReference type="ARBA" id="ARBA00022989"/>
    </source>
</evidence>
<name>A0A3A8JL80_9BACT</name>
<keyword evidence="3 6" id="KW-0812">Transmembrane</keyword>
<feature type="transmembrane region" description="Helical" evidence="6">
    <location>
        <begin position="177"/>
        <end position="198"/>
    </location>
</feature>
<evidence type="ECO:0000256" key="5">
    <source>
        <dbReference type="ARBA" id="ARBA00023136"/>
    </source>
</evidence>
<organism evidence="8 9">
    <name type="scientific">Corallococcus terminator</name>
    <dbReference type="NCBI Taxonomy" id="2316733"/>
    <lineage>
        <taxon>Bacteria</taxon>
        <taxon>Pseudomonadati</taxon>
        <taxon>Myxococcota</taxon>
        <taxon>Myxococcia</taxon>
        <taxon>Myxococcales</taxon>
        <taxon>Cystobacterineae</taxon>
        <taxon>Myxococcaceae</taxon>
        <taxon>Corallococcus</taxon>
    </lineage>
</organism>
<proteinExistence type="predicted"/>
<evidence type="ECO:0000256" key="2">
    <source>
        <dbReference type="ARBA" id="ARBA00022475"/>
    </source>
</evidence>
<dbReference type="GO" id="GO:0005886">
    <property type="term" value="C:plasma membrane"/>
    <property type="evidence" value="ECO:0007669"/>
    <property type="project" value="UniProtKB-SubCell"/>
</dbReference>
<evidence type="ECO:0000256" key="3">
    <source>
        <dbReference type="ARBA" id="ARBA00022692"/>
    </source>
</evidence>
<dbReference type="EMBL" id="RAVZ01000015">
    <property type="protein sequence ID" value="RKG93034.1"/>
    <property type="molecule type" value="Genomic_DNA"/>
</dbReference>
<dbReference type="OrthoDB" id="9813426at2"/>
<evidence type="ECO:0000313" key="9">
    <source>
        <dbReference type="Proteomes" id="UP000268094"/>
    </source>
</evidence>
<evidence type="ECO:0000256" key="6">
    <source>
        <dbReference type="SAM" id="Phobius"/>
    </source>
</evidence>
<feature type="transmembrane region" description="Helical" evidence="6">
    <location>
        <begin position="141"/>
        <end position="165"/>
    </location>
</feature>
<accession>A0A3A8JL80</accession>
<gene>
    <name evidence="8" type="ORF">D7V88_03970</name>
</gene>
<dbReference type="Pfam" id="PF09335">
    <property type="entry name" value="VTT_dom"/>
    <property type="match status" value="1"/>
</dbReference>
<protein>
    <submittedName>
        <fullName evidence="8">DedA family protein</fullName>
    </submittedName>
</protein>
<comment type="subcellular location">
    <subcellularLocation>
        <location evidence="1">Cell membrane</location>
        <topology evidence="1">Multi-pass membrane protein</topology>
    </subcellularLocation>
</comment>
<reference evidence="9" key="1">
    <citation type="submission" date="2018-09" db="EMBL/GenBank/DDBJ databases">
        <authorList>
            <person name="Livingstone P.G."/>
            <person name="Whitworth D.E."/>
        </authorList>
    </citation>
    <scope>NUCLEOTIDE SEQUENCE [LARGE SCALE GENOMIC DNA]</scope>
    <source>
        <strain evidence="9">CA054A</strain>
    </source>
</reference>
<keyword evidence="2" id="KW-1003">Cell membrane</keyword>
<feature type="transmembrane region" description="Helical" evidence="6">
    <location>
        <begin position="12"/>
        <end position="34"/>
    </location>
</feature>
<feature type="transmembrane region" description="Helical" evidence="6">
    <location>
        <begin position="54"/>
        <end position="73"/>
    </location>
</feature>
<feature type="domain" description="VTT" evidence="7">
    <location>
        <begin position="34"/>
        <end position="148"/>
    </location>
</feature>
<keyword evidence="5 6" id="KW-0472">Membrane</keyword>
<sequence length="217" mass="23271">MWIEHVDKLIGALGPFGFLVLGVAAMLEYVVPPFPGDTIVLMGGIYAVRGEKPWWLVLVVVTAGSVLGAFINYSVGQWLAKRFEANPGHSFFGLTHARLESVQARMRRAGPWLLLVNRFLPGIRGVIFIAAGAARMPRFNALVLGTVSALAHSGLIIALGMAVGGNLERLTVLVTRYQYAAIGLVVVVGLGFGVRALARRRASPVEQSPSSRGPFLP</sequence>
<dbReference type="InterPro" id="IPR051311">
    <property type="entry name" value="DedA_domain"/>
</dbReference>
<dbReference type="PANTHER" id="PTHR42709">
    <property type="entry name" value="ALKALINE PHOSPHATASE LIKE PROTEIN"/>
    <property type="match status" value="1"/>
</dbReference>
<evidence type="ECO:0000259" key="7">
    <source>
        <dbReference type="Pfam" id="PF09335"/>
    </source>
</evidence>
<dbReference type="PANTHER" id="PTHR42709:SF6">
    <property type="entry name" value="UNDECAPRENYL PHOSPHATE TRANSPORTER A"/>
    <property type="match status" value="1"/>
</dbReference>
<dbReference type="AlphaFoldDB" id="A0A3A8JL80"/>